<name>A0AAN9K0U0_CLITE</name>
<dbReference type="AlphaFoldDB" id="A0AAN9K0U0"/>
<dbReference type="Proteomes" id="UP001359559">
    <property type="component" value="Unassembled WGS sequence"/>
</dbReference>
<sequence length="84" mass="9792">MRLPTRFISVQTHTPSTLSFSSNSVHSLAINDSKICRCHPQFQHKNIILTKEGKESIYYIQKHQVREVPYPSFFLVSRGKKVKF</sequence>
<keyword evidence="2" id="KW-1185">Reference proteome</keyword>
<proteinExistence type="predicted"/>
<organism evidence="1 2">
    <name type="scientific">Clitoria ternatea</name>
    <name type="common">Butterfly pea</name>
    <dbReference type="NCBI Taxonomy" id="43366"/>
    <lineage>
        <taxon>Eukaryota</taxon>
        <taxon>Viridiplantae</taxon>
        <taxon>Streptophyta</taxon>
        <taxon>Embryophyta</taxon>
        <taxon>Tracheophyta</taxon>
        <taxon>Spermatophyta</taxon>
        <taxon>Magnoliopsida</taxon>
        <taxon>eudicotyledons</taxon>
        <taxon>Gunneridae</taxon>
        <taxon>Pentapetalae</taxon>
        <taxon>rosids</taxon>
        <taxon>fabids</taxon>
        <taxon>Fabales</taxon>
        <taxon>Fabaceae</taxon>
        <taxon>Papilionoideae</taxon>
        <taxon>50 kb inversion clade</taxon>
        <taxon>NPAAA clade</taxon>
        <taxon>indigoferoid/millettioid clade</taxon>
        <taxon>Phaseoleae</taxon>
        <taxon>Clitoria</taxon>
    </lineage>
</organism>
<gene>
    <name evidence="1" type="ORF">RJT34_05621</name>
</gene>
<comment type="caution">
    <text evidence="1">The sequence shown here is derived from an EMBL/GenBank/DDBJ whole genome shotgun (WGS) entry which is preliminary data.</text>
</comment>
<evidence type="ECO:0000313" key="2">
    <source>
        <dbReference type="Proteomes" id="UP001359559"/>
    </source>
</evidence>
<dbReference type="EMBL" id="JAYKXN010000002">
    <property type="protein sequence ID" value="KAK7309130.1"/>
    <property type="molecule type" value="Genomic_DNA"/>
</dbReference>
<evidence type="ECO:0000313" key="1">
    <source>
        <dbReference type="EMBL" id="KAK7309130.1"/>
    </source>
</evidence>
<protein>
    <submittedName>
        <fullName evidence="1">Uncharacterized protein</fullName>
    </submittedName>
</protein>
<reference evidence="1 2" key="1">
    <citation type="submission" date="2024-01" db="EMBL/GenBank/DDBJ databases">
        <title>The genomes of 5 underutilized Papilionoideae crops provide insights into root nodulation and disease resistance.</title>
        <authorList>
            <person name="Yuan L."/>
        </authorList>
    </citation>
    <scope>NUCLEOTIDE SEQUENCE [LARGE SCALE GENOMIC DNA]</scope>
    <source>
        <strain evidence="1">LY-2023</strain>
        <tissue evidence="1">Leaf</tissue>
    </source>
</reference>
<accession>A0AAN9K0U0</accession>